<sequence length="335" mass="37548">MFSSVVLADDRKGKAKQAQREREREIINLLLDRKLRDQPRTVLMVSIGVAELVVAGVLCPLYTDSLLRGPWRHGPVTCSVYEAIFYLQVCVCERDTKREDEEEENVCVSSLAVLVFNVERLYFLLAPSMLTGRGKGRVTVLLTSLPWAVGILLVLPLYLHGAHATTVSGGPHSTCVVHWQPHLHVLTIFVSFFAPGFLVLVTLVVVLLLYVTSVMRTHSLLAPETLQERLQRRQDWISGRRRRQRHASDASHLESDMKNRQECVLSVLLVSLVSVGLQFPFFTMLLLKLFCTDHAAPPYRKVDPPRTPLCLTPWVLPPCRPRGGVSSLTPCGPVS</sequence>
<dbReference type="Proteomes" id="UP000245119">
    <property type="component" value="Linkage Group LG13"/>
</dbReference>
<keyword evidence="4 9" id="KW-1133">Transmembrane helix</keyword>
<evidence type="ECO:0000256" key="6">
    <source>
        <dbReference type="ARBA" id="ARBA00023136"/>
    </source>
</evidence>
<dbReference type="SUPFAM" id="SSF81321">
    <property type="entry name" value="Family A G protein-coupled receptor-like"/>
    <property type="match status" value="1"/>
</dbReference>
<comment type="caution">
    <text evidence="11">The sequence shown here is derived from an EMBL/GenBank/DDBJ whole genome shotgun (WGS) entry which is preliminary data.</text>
</comment>
<evidence type="ECO:0000256" key="2">
    <source>
        <dbReference type="ARBA" id="ARBA00022475"/>
    </source>
</evidence>
<name>A0A2T7NFH2_POMCA</name>
<feature type="transmembrane region" description="Helical" evidence="9">
    <location>
        <begin position="188"/>
        <end position="211"/>
    </location>
</feature>
<dbReference type="GO" id="GO:0043005">
    <property type="term" value="C:neuron projection"/>
    <property type="evidence" value="ECO:0007669"/>
    <property type="project" value="TreeGrafter"/>
</dbReference>
<evidence type="ECO:0000313" key="11">
    <source>
        <dbReference type="EMBL" id="PVD19929.1"/>
    </source>
</evidence>
<evidence type="ECO:0000256" key="4">
    <source>
        <dbReference type="ARBA" id="ARBA00022989"/>
    </source>
</evidence>
<dbReference type="Gene3D" id="1.20.1070.10">
    <property type="entry name" value="Rhodopsin 7-helix transmembrane proteins"/>
    <property type="match status" value="1"/>
</dbReference>
<gene>
    <name evidence="11" type="ORF">C0Q70_20423</name>
</gene>
<feature type="transmembrane region" description="Helical" evidence="9">
    <location>
        <begin position="138"/>
        <end position="159"/>
    </location>
</feature>
<dbReference type="OrthoDB" id="2101615at2759"/>
<dbReference type="InterPro" id="IPR000276">
    <property type="entry name" value="GPCR_Rhodpsn"/>
</dbReference>
<proteinExistence type="predicted"/>
<evidence type="ECO:0000313" key="12">
    <source>
        <dbReference type="Proteomes" id="UP000245119"/>
    </source>
</evidence>
<comment type="subcellular location">
    <subcellularLocation>
        <location evidence="1">Cell membrane</location>
        <topology evidence="1">Multi-pass membrane protein</topology>
    </subcellularLocation>
</comment>
<dbReference type="GO" id="GO:0042277">
    <property type="term" value="F:peptide binding"/>
    <property type="evidence" value="ECO:0007669"/>
    <property type="project" value="TreeGrafter"/>
</dbReference>
<feature type="transmembrane region" description="Helical" evidence="9">
    <location>
        <begin position="42"/>
        <end position="63"/>
    </location>
</feature>
<reference evidence="11 12" key="1">
    <citation type="submission" date="2018-04" db="EMBL/GenBank/DDBJ databases">
        <title>The genome of golden apple snail Pomacea canaliculata provides insight into stress tolerance and invasive adaptation.</title>
        <authorList>
            <person name="Liu C."/>
            <person name="Liu B."/>
            <person name="Ren Y."/>
            <person name="Zhang Y."/>
            <person name="Wang H."/>
            <person name="Li S."/>
            <person name="Jiang F."/>
            <person name="Yin L."/>
            <person name="Zhang G."/>
            <person name="Qian W."/>
            <person name="Fan W."/>
        </authorList>
    </citation>
    <scope>NUCLEOTIDE SEQUENCE [LARGE SCALE GENOMIC DNA]</scope>
    <source>
        <strain evidence="11">SZHN2017</strain>
        <tissue evidence="11">Muscle</tissue>
    </source>
</reference>
<evidence type="ECO:0000256" key="8">
    <source>
        <dbReference type="ARBA" id="ARBA00023224"/>
    </source>
</evidence>
<keyword evidence="3 9" id="KW-0812">Transmembrane</keyword>
<keyword evidence="6 9" id="KW-0472">Membrane</keyword>
<feature type="domain" description="G-protein coupled receptors family 1 profile" evidence="10">
    <location>
        <begin position="22"/>
        <end position="290"/>
    </location>
</feature>
<evidence type="ECO:0000256" key="3">
    <source>
        <dbReference type="ARBA" id="ARBA00022692"/>
    </source>
</evidence>
<accession>A0A2T7NFH2</accession>
<protein>
    <recommendedName>
        <fullName evidence="10">G-protein coupled receptors family 1 profile domain-containing protein</fullName>
    </recommendedName>
</protein>
<dbReference type="PANTHER" id="PTHR24229:SF40">
    <property type="entry name" value="ALLATOSTATIN C RECEPTOR 1-RELATED"/>
    <property type="match status" value="1"/>
</dbReference>
<keyword evidence="5" id="KW-0297">G-protein coupled receptor</keyword>
<evidence type="ECO:0000256" key="1">
    <source>
        <dbReference type="ARBA" id="ARBA00004651"/>
    </source>
</evidence>
<evidence type="ECO:0000256" key="5">
    <source>
        <dbReference type="ARBA" id="ARBA00023040"/>
    </source>
</evidence>
<evidence type="ECO:0000259" key="10">
    <source>
        <dbReference type="PROSITE" id="PS50262"/>
    </source>
</evidence>
<dbReference type="Pfam" id="PF00001">
    <property type="entry name" value="7tm_1"/>
    <property type="match status" value="1"/>
</dbReference>
<dbReference type="EMBL" id="PZQS01000013">
    <property type="protein sequence ID" value="PVD19929.1"/>
    <property type="molecule type" value="Genomic_DNA"/>
</dbReference>
<keyword evidence="2" id="KW-1003">Cell membrane</keyword>
<evidence type="ECO:0000256" key="9">
    <source>
        <dbReference type="SAM" id="Phobius"/>
    </source>
</evidence>
<dbReference type="InterPro" id="IPR017452">
    <property type="entry name" value="GPCR_Rhodpsn_7TM"/>
</dbReference>
<keyword evidence="12" id="KW-1185">Reference proteome</keyword>
<organism evidence="11 12">
    <name type="scientific">Pomacea canaliculata</name>
    <name type="common">Golden apple snail</name>
    <dbReference type="NCBI Taxonomy" id="400727"/>
    <lineage>
        <taxon>Eukaryota</taxon>
        <taxon>Metazoa</taxon>
        <taxon>Spiralia</taxon>
        <taxon>Lophotrochozoa</taxon>
        <taxon>Mollusca</taxon>
        <taxon>Gastropoda</taxon>
        <taxon>Caenogastropoda</taxon>
        <taxon>Architaenioglossa</taxon>
        <taxon>Ampullarioidea</taxon>
        <taxon>Ampullariidae</taxon>
        <taxon>Pomacea</taxon>
    </lineage>
</organism>
<keyword evidence="8" id="KW-0807">Transducer</keyword>
<dbReference type="GO" id="GO:0004930">
    <property type="term" value="F:G protein-coupled receptor activity"/>
    <property type="evidence" value="ECO:0007669"/>
    <property type="project" value="UniProtKB-KW"/>
</dbReference>
<evidence type="ECO:0000256" key="7">
    <source>
        <dbReference type="ARBA" id="ARBA00023170"/>
    </source>
</evidence>
<dbReference type="GO" id="GO:0005886">
    <property type="term" value="C:plasma membrane"/>
    <property type="evidence" value="ECO:0007669"/>
    <property type="project" value="UniProtKB-SubCell"/>
</dbReference>
<dbReference type="PANTHER" id="PTHR24229">
    <property type="entry name" value="NEUROPEPTIDES RECEPTOR"/>
    <property type="match status" value="1"/>
</dbReference>
<dbReference type="PROSITE" id="PS50262">
    <property type="entry name" value="G_PROTEIN_RECEP_F1_2"/>
    <property type="match status" value="1"/>
</dbReference>
<keyword evidence="7" id="KW-0675">Receptor</keyword>
<feature type="transmembrane region" description="Helical" evidence="9">
    <location>
        <begin position="263"/>
        <end position="287"/>
    </location>
</feature>
<dbReference type="AlphaFoldDB" id="A0A2T7NFH2"/>